<dbReference type="PANTHER" id="PTHR43851">
    <property type="match status" value="1"/>
</dbReference>
<evidence type="ECO:0000313" key="1">
    <source>
        <dbReference type="EMBL" id="BCU06355.1"/>
    </source>
</evidence>
<dbReference type="Proteomes" id="UP000680679">
    <property type="component" value="Chromosome"/>
</dbReference>
<sequence>MSQPSASESRGLAVPSRRLSRLWHLGRATGDLAAGIGVKGLIDLARTRTGGQPARIQLSPEHTRRFTDRLARMRGAVMKMGRLMSMDGSDIFTPEAAEIMSTLRERAEPMPLSQLSRVLETEYGAGWDNAPDVARAVRVRSGADRPEFRQLSL</sequence>
<reference evidence="1 2" key="1">
    <citation type="submission" date="2021-04" db="EMBL/GenBank/DDBJ databases">
        <title>Complete genome sequencing of Allochromatium tepidum strain NZ.</title>
        <authorList>
            <person name="Tsukatani Y."/>
            <person name="Mori H."/>
        </authorList>
    </citation>
    <scope>NUCLEOTIDE SEQUENCE [LARGE SCALE GENOMIC DNA]</scope>
    <source>
        <strain evidence="1 2">NZ</strain>
    </source>
</reference>
<dbReference type="EMBL" id="AP024563">
    <property type="protein sequence ID" value="BCU06355.1"/>
    <property type="molecule type" value="Genomic_DNA"/>
</dbReference>
<accession>A0ABN6G8S8</accession>
<evidence type="ECO:0008006" key="3">
    <source>
        <dbReference type="Google" id="ProtNLM"/>
    </source>
</evidence>
<gene>
    <name evidence="1" type="ORF">Atep_10320</name>
</gene>
<protein>
    <recommendedName>
        <fullName evidence="3">AarF/ABC1/UbiB kinase family protein</fullName>
    </recommendedName>
</protein>
<organism evidence="1 2">
    <name type="scientific">Allochromatium tepidum</name>
    <dbReference type="NCBI Taxonomy" id="553982"/>
    <lineage>
        <taxon>Bacteria</taxon>
        <taxon>Pseudomonadati</taxon>
        <taxon>Pseudomonadota</taxon>
        <taxon>Gammaproteobacteria</taxon>
        <taxon>Chromatiales</taxon>
        <taxon>Chromatiaceae</taxon>
        <taxon>Allochromatium</taxon>
    </lineage>
</organism>
<evidence type="ECO:0000313" key="2">
    <source>
        <dbReference type="Proteomes" id="UP000680679"/>
    </source>
</evidence>
<keyword evidence="2" id="KW-1185">Reference proteome</keyword>
<proteinExistence type="predicted"/>
<dbReference type="InterPro" id="IPR051409">
    <property type="entry name" value="Atypical_kinase_ADCK"/>
</dbReference>
<dbReference type="PANTHER" id="PTHR43851:SF3">
    <property type="entry name" value="COENZYME Q8"/>
    <property type="match status" value="1"/>
</dbReference>
<name>A0ABN6G8S8_9GAMM</name>